<dbReference type="PRINTS" id="PR00411">
    <property type="entry name" value="PNDRDTASEI"/>
</dbReference>
<dbReference type="EMBL" id="QREG01000001">
    <property type="protein sequence ID" value="REE05702.1"/>
    <property type="molecule type" value="Genomic_DNA"/>
</dbReference>
<protein>
    <recommendedName>
        <fullName evidence="2">NADH:ubiquinone reductase (non-electrogenic)</fullName>
        <ecNumber evidence="2">1.6.5.9</ecNumber>
    </recommendedName>
</protein>
<evidence type="ECO:0000256" key="5">
    <source>
        <dbReference type="ARBA" id="ARBA00022946"/>
    </source>
</evidence>
<keyword evidence="14" id="KW-1185">Reference proteome</keyword>
<evidence type="ECO:0000259" key="11">
    <source>
        <dbReference type="Pfam" id="PF07992"/>
    </source>
</evidence>
<keyword evidence="6" id="KW-0560">Oxidoreductase</keyword>
<sequence>MEELIEAPVKRQDKINERIPWTNKPRVVIIGGGFAGIELVRTLSKQDVQIVMIDKHNHHTFIPLLYQVATAGLSPGDISSPLREFLKENKNFHFRLAKVKQIHADDKKVETNLGFLKYDILVIASGATTNFFGNDQLKAKAMKLREMSDAIELRTRLITNFEKALQLYEDEKDELEKHMNIVIVGAGPTGVELAGAIGELKKHVLPNDYPELDFSKMKIHLVEGLDKVLAAMSDKAGKKAEKYLDHFEVDVHLGKFVEKYEDGIAHLSDGSTLKTYCLIWAAGVKGNLIAGLREGAVEKGRIIVDQHNLVKGHEYVYAIGDVAMQKSEAYPKGLPQLAPVAIQQANHLGTNLKRLFAKKEMKPFKYVDKGTMATIGRNRAVVDGPFKMTIGGFIGWFVWMFVHLFSIIGIRRKLLVFANWVWNYFTYNRGNRLIINKDLDDV</sequence>
<proteinExistence type="inferred from homology"/>
<dbReference type="Pfam" id="PF07992">
    <property type="entry name" value="Pyr_redox_2"/>
    <property type="match status" value="1"/>
</dbReference>
<dbReference type="InterPro" id="IPR036188">
    <property type="entry name" value="FAD/NAD-bd_sf"/>
</dbReference>
<dbReference type="SUPFAM" id="SSF51905">
    <property type="entry name" value="FAD/NAD(P)-binding domain"/>
    <property type="match status" value="2"/>
</dbReference>
<dbReference type="InterPro" id="IPR045024">
    <property type="entry name" value="NDH-2"/>
</dbReference>
<keyword evidence="10" id="KW-0472">Membrane</keyword>
<dbReference type="Pfam" id="PF22366">
    <property type="entry name" value="NDH2_C"/>
    <property type="match status" value="1"/>
</dbReference>
<organism evidence="13 14">
    <name type="scientific">Marinoscillum furvescens DSM 4134</name>
    <dbReference type="NCBI Taxonomy" id="1122208"/>
    <lineage>
        <taxon>Bacteria</taxon>
        <taxon>Pseudomonadati</taxon>
        <taxon>Bacteroidota</taxon>
        <taxon>Cytophagia</taxon>
        <taxon>Cytophagales</taxon>
        <taxon>Reichenbachiellaceae</taxon>
        <taxon>Marinoscillum</taxon>
    </lineage>
</organism>
<dbReference type="RefSeq" id="WP_245986122.1">
    <property type="nucleotide sequence ID" value="NZ_QREG01000001.1"/>
</dbReference>
<keyword evidence="9" id="KW-0175">Coiled coil</keyword>
<name>A0A3D9LKD3_MARFU</name>
<evidence type="ECO:0000256" key="3">
    <source>
        <dbReference type="ARBA" id="ARBA00022630"/>
    </source>
</evidence>
<dbReference type="Gene3D" id="3.50.50.100">
    <property type="match status" value="1"/>
</dbReference>
<dbReference type="AlphaFoldDB" id="A0A3D9LKD3"/>
<keyword evidence="7" id="KW-0520">NAD</keyword>
<evidence type="ECO:0000256" key="6">
    <source>
        <dbReference type="ARBA" id="ARBA00023002"/>
    </source>
</evidence>
<evidence type="ECO:0000256" key="2">
    <source>
        <dbReference type="ARBA" id="ARBA00012637"/>
    </source>
</evidence>
<gene>
    <name evidence="13" type="ORF">C7460_101219</name>
</gene>
<comment type="similarity">
    <text evidence="1">Belongs to the NADH dehydrogenase family.</text>
</comment>
<comment type="catalytic activity">
    <reaction evidence="8">
        <text>a quinone + NADH + H(+) = a quinol + NAD(+)</text>
        <dbReference type="Rhea" id="RHEA:46160"/>
        <dbReference type="ChEBI" id="CHEBI:15378"/>
        <dbReference type="ChEBI" id="CHEBI:24646"/>
        <dbReference type="ChEBI" id="CHEBI:57540"/>
        <dbReference type="ChEBI" id="CHEBI:57945"/>
        <dbReference type="ChEBI" id="CHEBI:132124"/>
        <dbReference type="EC" id="1.6.5.9"/>
    </reaction>
</comment>
<feature type="domain" description="FAD/NAD(P)-binding" evidence="11">
    <location>
        <begin position="26"/>
        <end position="345"/>
    </location>
</feature>
<dbReference type="PANTHER" id="PTHR43706">
    <property type="entry name" value="NADH DEHYDROGENASE"/>
    <property type="match status" value="1"/>
</dbReference>
<evidence type="ECO:0000256" key="7">
    <source>
        <dbReference type="ARBA" id="ARBA00023027"/>
    </source>
</evidence>
<keyword evidence="4" id="KW-0274">FAD</keyword>
<keyword evidence="5" id="KW-0809">Transit peptide</keyword>
<dbReference type="PRINTS" id="PR00368">
    <property type="entry name" value="FADPNR"/>
</dbReference>
<dbReference type="EC" id="1.6.5.9" evidence="2"/>
<dbReference type="InterPro" id="IPR054585">
    <property type="entry name" value="NDH2-like_C"/>
</dbReference>
<feature type="coiled-coil region" evidence="9">
    <location>
        <begin position="134"/>
        <end position="178"/>
    </location>
</feature>
<dbReference type="InterPro" id="IPR023753">
    <property type="entry name" value="FAD/NAD-binding_dom"/>
</dbReference>
<dbReference type="Proteomes" id="UP000256779">
    <property type="component" value="Unassembled WGS sequence"/>
</dbReference>
<evidence type="ECO:0000313" key="14">
    <source>
        <dbReference type="Proteomes" id="UP000256779"/>
    </source>
</evidence>
<dbReference type="GO" id="GO:0050136">
    <property type="term" value="F:NADH dehydrogenase (quinone) (non-electrogenic) activity"/>
    <property type="evidence" value="ECO:0007669"/>
    <property type="project" value="UniProtKB-EC"/>
</dbReference>
<comment type="caution">
    <text evidence="13">The sequence shown here is derived from an EMBL/GenBank/DDBJ whole genome shotgun (WGS) entry which is preliminary data.</text>
</comment>
<evidence type="ECO:0000256" key="10">
    <source>
        <dbReference type="SAM" id="Phobius"/>
    </source>
</evidence>
<feature type="domain" description="External alternative NADH-ubiquinone oxidoreductase-like C-terminal" evidence="12">
    <location>
        <begin position="369"/>
        <end position="425"/>
    </location>
</feature>
<keyword evidence="3" id="KW-0285">Flavoprotein</keyword>
<reference evidence="13 14" key="1">
    <citation type="submission" date="2018-07" db="EMBL/GenBank/DDBJ databases">
        <title>Genomic Encyclopedia of Type Strains, Phase IV (KMG-IV): sequencing the most valuable type-strain genomes for metagenomic binning, comparative biology and taxonomic classification.</title>
        <authorList>
            <person name="Goeker M."/>
        </authorList>
    </citation>
    <scope>NUCLEOTIDE SEQUENCE [LARGE SCALE GENOMIC DNA]</scope>
    <source>
        <strain evidence="13 14">DSM 4134</strain>
    </source>
</reference>
<keyword evidence="10" id="KW-0812">Transmembrane</keyword>
<evidence type="ECO:0000313" key="13">
    <source>
        <dbReference type="EMBL" id="REE05702.1"/>
    </source>
</evidence>
<dbReference type="PANTHER" id="PTHR43706:SF47">
    <property type="entry name" value="EXTERNAL NADH-UBIQUINONE OXIDOREDUCTASE 1, MITOCHONDRIAL-RELATED"/>
    <property type="match status" value="1"/>
</dbReference>
<evidence type="ECO:0000259" key="12">
    <source>
        <dbReference type="Pfam" id="PF22366"/>
    </source>
</evidence>
<feature type="transmembrane region" description="Helical" evidence="10">
    <location>
        <begin position="388"/>
        <end position="410"/>
    </location>
</feature>
<evidence type="ECO:0000256" key="9">
    <source>
        <dbReference type="SAM" id="Coils"/>
    </source>
</evidence>
<evidence type="ECO:0000256" key="1">
    <source>
        <dbReference type="ARBA" id="ARBA00005272"/>
    </source>
</evidence>
<evidence type="ECO:0000256" key="8">
    <source>
        <dbReference type="ARBA" id="ARBA00047599"/>
    </source>
</evidence>
<accession>A0A3D9LKD3</accession>
<keyword evidence="10" id="KW-1133">Transmembrane helix</keyword>
<evidence type="ECO:0000256" key="4">
    <source>
        <dbReference type="ARBA" id="ARBA00022827"/>
    </source>
</evidence>